<dbReference type="InterPro" id="IPR013783">
    <property type="entry name" value="Ig-like_fold"/>
</dbReference>
<reference evidence="2 3" key="1">
    <citation type="submission" date="2019-08" db="EMBL/GenBank/DDBJ databases">
        <title>A chromosome-level genome assembly, high-density linkage maps, and genome scans reveal the genomic architecture of hybrid incompatibilities underlying speciation via character displacement in darters (Percidae: Etheostominae).</title>
        <authorList>
            <person name="Moran R.L."/>
            <person name="Catchen J.M."/>
            <person name="Fuller R.C."/>
        </authorList>
    </citation>
    <scope>NUCLEOTIDE SEQUENCE [LARGE SCALE GENOMIC DNA]</scope>
    <source>
        <strain evidence="2">EspeVRDwgs_2016</strain>
        <tissue evidence="2">Muscle</tissue>
    </source>
</reference>
<keyword evidence="3" id="KW-1185">Reference proteome</keyword>
<dbReference type="AlphaFoldDB" id="A0A5J5D436"/>
<comment type="caution">
    <text evidence="2">The sequence shown here is derived from an EMBL/GenBank/DDBJ whole genome shotgun (WGS) entry which is preliminary data.</text>
</comment>
<sequence>MVDNVVSKPLRLVLIFTAHMVFNGTSQAEVTRILGTNITLEFKFNISVSKHSAVYKNHTKIAEYSEAKIFSNEGNFNIYHKNMSVFFCISNLTLNHSGIYWASLFMDSGPAKESNNQEQLIVREENKSSTIPSKQNDITTNEDSGSLSHIVTVLVVSPVVLLAAALPLLIWCLVRTNGMESDSPKIPLFSVFVYRQTTTATTKLQSHSTRNS</sequence>
<keyword evidence="1" id="KW-0472">Membrane</keyword>
<gene>
    <name evidence="2" type="ORF">FQN60_012823</name>
</gene>
<keyword evidence="1" id="KW-0812">Transmembrane</keyword>
<feature type="transmembrane region" description="Helical" evidence="1">
    <location>
        <begin position="150"/>
        <end position="174"/>
    </location>
</feature>
<protein>
    <submittedName>
        <fullName evidence="2">Uncharacterized protein</fullName>
    </submittedName>
</protein>
<evidence type="ECO:0000313" key="3">
    <source>
        <dbReference type="Proteomes" id="UP000327493"/>
    </source>
</evidence>
<proteinExistence type="predicted"/>
<name>A0A5J5D436_9PERO</name>
<dbReference type="EMBL" id="VOFY01000009">
    <property type="protein sequence ID" value="KAA8589458.1"/>
    <property type="molecule type" value="Genomic_DNA"/>
</dbReference>
<evidence type="ECO:0000313" key="2">
    <source>
        <dbReference type="EMBL" id="KAA8589458.1"/>
    </source>
</evidence>
<dbReference type="Proteomes" id="UP000327493">
    <property type="component" value="Chromosome 9"/>
</dbReference>
<evidence type="ECO:0000256" key="1">
    <source>
        <dbReference type="SAM" id="Phobius"/>
    </source>
</evidence>
<keyword evidence="1" id="KW-1133">Transmembrane helix</keyword>
<organism evidence="2 3">
    <name type="scientific">Etheostoma spectabile</name>
    <name type="common">orangethroat darter</name>
    <dbReference type="NCBI Taxonomy" id="54343"/>
    <lineage>
        <taxon>Eukaryota</taxon>
        <taxon>Metazoa</taxon>
        <taxon>Chordata</taxon>
        <taxon>Craniata</taxon>
        <taxon>Vertebrata</taxon>
        <taxon>Euteleostomi</taxon>
        <taxon>Actinopterygii</taxon>
        <taxon>Neopterygii</taxon>
        <taxon>Teleostei</taxon>
        <taxon>Neoteleostei</taxon>
        <taxon>Acanthomorphata</taxon>
        <taxon>Eupercaria</taxon>
        <taxon>Perciformes</taxon>
        <taxon>Percoidei</taxon>
        <taxon>Percidae</taxon>
        <taxon>Etheostomatinae</taxon>
        <taxon>Etheostoma</taxon>
    </lineage>
</organism>
<dbReference type="Gene3D" id="2.60.40.10">
    <property type="entry name" value="Immunoglobulins"/>
    <property type="match status" value="1"/>
</dbReference>
<accession>A0A5J5D436</accession>